<dbReference type="SUPFAM" id="SSF56601">
    <property type="entry name" value="beta-lactamase/transpeptidase-like"/>
    <property type="match status" value="1"/>
</dbReference>
<proteinExistence type="predicted"/>
<dbReference type="Pfam" id="PF00144">
    <property type="entry name" value="Beta-lactamase"/>
    <property type="match status" value="1"/>
</dbReference>
<evidence type="ECO:0000313" key="3">
    <source>
        <dbReference type="EMBL" id="RWA12922.1"/>
    </source>
</evidence>
<sequence>MIIPAQQLSAQRRSTGLEAYRNFAVLSVLTQGKISMDDSIVKYVPELLQLKSEAVPVANDITAVNWDQVTVGSLTTHMGGIGADLVNDLASFPADFTQVGLPPLTNSSKTGCAGIFGLPACTRAEFFRDFGKRHPVYAPWTNPVYSNVASALLAFAIESVTGVSYDAYVQQAIFGPLGMTNTTIFNGPKVRSWGFIPEGDIWFGSSLGYEDIGGGFYSNTKDMLAFGSGILQNRILDPLATRKWMKPLTSTSSPGLMLGGPWEILRSDTVTKDGRLIEYYTKSGNLGSYNNLLCLIPDYDLVITILSGGGESSSDVVDFALTDVVTALLPAIEDVSKTQGESKFGGTYSDSATNSSITFSIDDGPGFSVSNWTVRGVDIIENYGAFGALSSGPTDLPVRVRLYPTNLASGCETAWRTYFDVGTTEQLAEGDAARFWPKGTCHTWASMDRLVYGFKSIDEFIFSTSKGKADSLSLPAFDVRLQRE</sequence>
<dbReference type="InterPro" id="IPR001466">
    <property type="entry name" value="Beta-lactam-related"/>
</dbReference>
<evidence type="ECO:0000259" key="1">
    <source>
        <dbReference type="Pfam" id="PF00144"/>
    </source>
</evidence>
<dbReference type="Pfam" id="PF26335">
    <property type="entry name" value="ARB_00930_C"/>
    <property type="match status" value="1"/>
</dbReference>
<dbReference type="PANTHER" id="PTHR22935:SF97">
    <property type="entry name" value="BETA-LACTAMASE-RELATED DOMAIN-CONTAINING PROTEIN"/>
    <property type="match status" value="1"/>
</dbReference>
<reference evidence="3 4" key="1">
    <citation type="submission" date="2018-12" db="EMBL/GenBank/DDBJ databases">
        <title>Draft genome sequence of Xylaria grammica IHI A82.</title>
        <authorList>
            <person name="Buettner E."/>
            <person name="Kellner H."/>
        </authorList>
    </citation>
    <scope>NUCLEOTIDE SEQUENCE [LARGE SCALE GENOMIC DNA]</scope>
    <source>
        <strain evidence="3 4">IHI A82</strain>
    </source>
</reference>
<accession>A0A439DEU6</accession>
<comment type="caution">
    <text evidence="3">The sequence shown here is derived from an EMBL/GenBank/DDBJ whole genome shotgun (WGS) entry which is preliminary data.</text>
</comment>
<dbReference type="InterPro" id="IPR012338">
    <property type="entry name" value="Beta-lactam/transpept-like"/>
</dbReference>
<evidence type="ECO:0000313" key="4">
    <source>
        <dbReference type="Proteomes" id="UP000286045"/>
    </source>
</evidence>
<dbReference type="PANTHER" id="PTHR22935">
    <property type="entry name" value="PENICILLIN-BINDING PROTEIN"/>
    <property type="match status" value="1"/>
</dbReference>
<evidence type="ECO:0000259" key="2">
    <source>
        <dbReference type="Pfam" id="PF26335"/>
    </source>
</evidence>
<feature type="domain" description="Beta-lactamase-related" evidence="1">
    <location>
        <begin position="24"/>
        <end position="318"/>
    </location>
</feature>
<dbReference type="Proteomes" id="UP000286045">
    <property type="component" value="Unassembled WGS sequence"/>
</dbReference>
<dbReference type="EMBL" id="RYZI01000038">
    <property type="protein sequence ID" value="RWA12922.1"/>
    <property type="molecule type" value="Genomic_DNA"/>
</dbReference>
<dbReference type="STRING" id="363999.A0A439DEU6"/>
<dbReference type="AlphaFoldDB" id="A0A439DEU6"/>
<feature type="domain" description="Beta-lactamase-like ARB-00930-like C-terminal" evidence="2">
    <location>
        <begin position="338"/>
        <end position="483"/>
    </location>
</feature>
<dbReference type="InterPro" id="IPR051478">
    <property type="entry name" value="Beta-lactamase-like_AB/R"/>
</dbReference>
<gene>
    <name evidence="3" type="ORF">EKO27_g2168</name>
</gene>
<protein>
    <submittedName>
        <fullName evidence="3">Uncharacterized protein</fullName>
    </submittedName>
</protein>
<name>A0A439DEU6_9PEZI</name>
<dbReference type="Gene3D" id="3.40.710.10">
    <property type="entry name" value="DD-peptidase/beta-lactamase superfamily"/>
    <property type="match status" value="1"/>
</dbReference>
<keyword evidence="4" id="KW-1185">Reference proteome</keyword>
<organism evidence="3 4">
    <name type="scientific">Xylaria grammica</name>
    <dbReference type="NCBI Taxonomy" id="363999"/>
    <lineage>
        <taxon>Eukaryota</taxon>
        <taxon>Fungi</taxon>
        <taxon>Dikarya</taxon>
        <taxon>Ascomycota</taxon>
        <taxon>Pezizomycotina</taxon>
        <taxon>Sordariomycetes</taxon>
        <taxon>Xylariomycetidae</taxon>
        <taxon>Xylariales</taxon>
        <taxon>Xylariaceae</taxon>
        <taxon>Xylaria</taxon>
    </lineage>
</organism>
<dbReference type="InterPro" id="IPR058664">
    <property type="entry name" value="ARB_00930-like_C"/>
</dbReference>